<gene>
    <name evidence="1" type="ORF">IFO67_00055</name>
</gene>
<organism evidence="1 2">
    <name type="scientific">Thauera sedimentorum</name>
    <dbReference type="NCBI Taxonomy" id="2767595"/>
    <lineage>
        <taxon>Bacteria</taxon>
        <taxon>Pseudomonadati</taxon>
        <taxon>Pseudomonadota</taxon>
        <taxon>Betaproteobacteria</taxon>
        <taxon>Rhodocyclales</taxon>
        <taxon>Zoogloeaceae</taxon>
        <taxon>Thauera</taxon>
    </lineage>
</organism>
<sequence>MAARRLAPHFADASGGLGYHLRAWRWRQTLWPPFLARTQGWLRAWTPPAEELVVVGPSAGYTLDADFLARFRRVHALEPDPLARWLLRRRLPGIDWHFGTLDALSAVDGPAALAAEYPHAAILFSNVLGQAVEPALLPARRTALGDALRQRHWASYHDVLSSARPPLPPEGLEAGRLEDAAALACALYRAAVEVIDHDTFGLAPQNRQLACWQIAPARWQVVEWGQHDPDCP</sequence>
<reference evidence="2" key="1">
    <citation type="submission" date="2023-07" db="EMBL/GenBank/DDBJ databases">
        <title>Thauera sp. CAU 1555 isolated from sand of Yaerae Beach.</title>
        <authorList>
            <person name="Kim W."/>
        </authorList>
    </citation>
    <scope>NUCLEOTIDE SEQUENCE [LARGE SCALE GENOMIC DNA]</scope>
    <source>
        <strain evidence="2">CAU 1555</strain>
    </source>
</reference>
<accession>A0ABR9B5V4</accession>
<keyword evidence="2" id="KW-1185">Reference proteome</keyword>
<dbReference type="Proteomes" id="UP000603602">
    <property type="component" value="Unassembled WGS sequence"/>
</dbReference>
<evidence type="ECO:0000313" key="1">
    <source>
        <dbReference type="EMBL" id="MBD8501274.1"/>
    </source>
</evidence>
<protein>
    <submittedName>
        <fullName evidence="1">Uncharacterized protein</fullName>
    </submittedName>
</protein>
<proteinExistence type="predicted"/>
<dbReference type="SUPFAM" id="SSF53335">
    <property type="entry name" value="S-adenosyl-L-methionine-dependent methyltransferases"/>
    <property type="match status" value="1"/>
</dbReference>
<evidence type="ECO:0000313" key="2">
    <source>
        <dbReference type="Proteomes" id="UP000603602"/>
    </source>
</evidence>
<name>A0ABR9B5V4_9RHOO</name>
<comment type="caution">
    <text evidence="1">The sequence shown here is derived from an EMBL/GenBank/DDBJ whole genome shotgun (WGS) entry which is preliminary data.</text>
</comment>
<dbReference type="EMBL" id="JACYTO010000001">
    <property type="protein sequence ID" value="MBD8501274.1"/>
    <property type="molecule type" value="Genomic_DNA"/>
</dbReference>
<dbReference type="InterPro" id="IPR029063">
    <property type="entry name" value="SAM-dependent_MTases_sf"/>
</dbReference>
<dbReference type="RefSeq" id="WP_187716143.1">
    <property type="nucleotide sequence ID" value="NZ_JACTAH010000001.1"/>
</dbReference>